<evidence type="ECO:0000313" key="2">
    <source>
        <dbReference type="EMBL" id="KIR45983.1"/>
    </source>
</evidence>
<feature type="region of interest" description="Disordered" evidence="1">
    <location>
        <begin position="281"/>
        <end position="301"/>
    </location>
</feature>
<sequence length="421" mass="46142">MMVNGKDLDKRRLLLERKRTGAGASQERKLPSPPVCPVLQSELSQLANLEKKRTLLTQPNITQTYPKRHKESKYEDWLAKKAEREGDMESGGMRNWEPKERAIARPSDLSPHSANSLHTASPAELPPTDMASWTYGCPHSQSQTGMSKPREPQGHIAPPQSEDQQAAIDIAQRQVMIPYGHEAFYAHPAYWDPSCWWGMNGGPNAMAVHATNPQLKIQSLNQVDMPKEGEMAPEEQQAYELSNMMKPYQWSGMMDQGAGYPGMHNNPYMMRRDPSVIGTMPAPSQSAATEDKNLKPFDSSKMKQGRLGHYGYLEGRELAGPPIGHLPAGIQSQYASSQTGHGTTTAGAGACSTTSYQGNGSWGDPANVPRARYDGAASGYVQADLDSVTTAWTRYGADGSVMNGMNGSGLTGHWRLREGRV</sequence>
<reference evidence="2" key="1">
    <citation type="submission" date="2015-01" db="EMBL/GenBank/DDBJ databases">
        <title>The Genome Sequence of Cryptococcus gattii CA1280.</title>
        <authorList>
            <consortium name="The Broad Institute Genomics Platform"/>
            <person name="Cuomo C."/>
            <person name="Litvintseva A."/>
            <person name="Chen Y."/>
            <person name="Heitman J."/>
            <person name="Sun S."/>
            <person name="Springer D."/>
            <person name="Dromer F."/>
            <person name="Young S."/>
            <person name="Zeng Q."/>
            <person name="Gargeya S."/>
            <person name="Abouelleil A."/>
            <person name="Alvarado L."/>
            <person name="Chapman S.B."/>
            <person name="Gainer-Dewar J."/>
            <person name="Goldberg J."/>
            <person name="Griggs A."/>
            <person name="Gujja S."/>
            <person name="Hansen M."/>
            <person name="Howarth C."/>
            <person name="Imamovic A."/>
            <person name="Larimer J."/>
            <person name="Murphy C."/>
            <person name="Naylor J."/>
            <person name="Pearson M."/>
            <person name="Priest M."/>
            <person name="Roberts A."/>
            <person name="Saif S."/>
            <person name="Shea T."/>
            <person name="Sykes S."/>
            <person name="Wortman J."/>
            <person name="Nusbaum C."/>
            <person name="Birren B."/>
        </authorList>
    </citation>
    <scope>NUCLEOTIDE SEQUENCE [LARGE SCALE GENOMIC DNA]</scope>
    <source>
        <strain evidence="2">CA1280</strain>
    </source>
</reference>
<proteinExistence type="predicted"/>
<dbReference type="AlphaFoldDB" id="A0A0D0UCE3"/>
<dbReference type="OrthoDB" id="2576211at2759"/>
<dbReference type="EMBL" id="KN847986">
    <property type="protein sequence ID" value="KIR45983.1"/>
    <property type="molecule type" value="Genomic_DNA"/>
</dbReference>
<protein>
    <submittedName>
        <fullName evidence="2">Uncharacterized protein</fullName>
    </submittedName>
</protein>
<feature type="compositionally biased region" description="Basic and acidic residues" evidence="1">
    <location>
        <begin position="1"/>
        <end position="19"/>
    </location>
</feature>
<gene>
    <name evidence="2" type="ORF">I312_04953</name>
</gene>
<feature type="compositionally biased region" description="Basic and acidic residues" evidence="1">
    <location>
        <begin position="289"/>
        <end position="301"/>
    </location>
</feature>
<dbReference type="HOGENOM" id="CLU_652146_0_0_1"/>
<feature type="compositionally biased region" description="Polar residues" evidence="1">
    <location>
        <begin position="110"/>
        <end position="119"/>
    </location>
</feature>
<accession>A0A0D0UCE3</accession>
<organism evidence="2">
    <name type="scientific">Cryptococcus bacillisporus CA1280</name>
    <dbReference type="NCBI Taxonomy" id="1296109"/>
    <lineage>
        <taxon>Eukaryota</taxon>
        <taxon>Fungi</taxon>
        <taxon>Dikarya</taxon>
        <taxon>Basidiomycota</taxon>
        <taxon>Agaricomycotina</taxon>
        <taxon>Tremellomycetes</taxon>
        <taxon>Tremellales</taxon>
        <taxon>Cryptococcaceae</taxon>
        <taxon>Cryptococcus</taxon>
        <taxon>Cryptococcus gattii species complex</taxon>
    </lineage>
</organism>
<feature type="region of interest" description="Disordered" evidence="1">
    <location>
        <begin position="1"/>
        <end position="35"/>
    </location>
</feature>
<name>A0A0D0UCE3_CRYGA</name>
<evidence type="ECO:0000256" key="1">
    <source>
        <dbReference type="SAM" id="MobiDB-lite"/>
    </source>
</evidence>
<feature type="region of interest" description="Disordered" evidence="1">
    <location>
        <begin position="105"/>
        <end position="162"/>
    </location>
</feature>